<evidence type="ECO:0000259" key="10">
    <source>
        <dbReference type="PROSITE" id="PS50106"/>
    </source>
</evidence>
<dbReference type="GO" id="GO:0006508">
    <property type="term" value="P:proteolysis"/>
    <property type="evidence" value="ECO:0007669"/>
    <property type="project" value="UniProtKB-KW"/>
</dbReference>
<dbReference type="PANTHER" id="PTHR22939">
    <property type="entry name" value="SERINE PROTEASE FAMILY S1C HTRA-RELATED"/>
    <property type="match status" value="1"/>
</dbReference>
<feature type="signal peptide" evidence="9">
    <location>
        <begin position="1"/>
        <end position="24"/>
    </location>
</feature>
<dbReference type="CDD" id="cd10839">
    <property type="entry name" value="cpPDZ1_DegP-like"/>
    <property type="match status" value="1"/>
</dbReference>
<feature type="binding site" evidence="8">
    <location>
        <position position="151"/>
    </location>
    <ligand>
        <name>substrate</name>
    </ligand>
</feature>
<keyword evidence="2 11" id="KW-0645">Protease</keyword>
<keyword evidence="4" id="KW-0677">Repeat</keyword>
<comment type="similarity">
    <text evidence="1">Belongs to the peptidase S1C family.</text>
</comment>
<evidence type="ECO:0000256" key="5">
    <source>
        <dbReference type="ARBA" id="ARBA00022801"/>
    </source>
</evidence>
<dbReference type="PROSITE" id="PS50106">
    <property type="entry name" value="PDZ"/>
    <property type="match status" value="1"/>
</dbReference>
<feature type="binding site" evidence="8">
    <location>
        <begin position="226"/>
        <end position="228"/>
    </location>
    <ligand>
        <name>substrate</name>
    </ligand>
</feature>
<evidence type="ECO:0000256" key="4">
    <source>
        <dbReference type="ARBA" id="ARBA00022737"/>
    </source>
</evidence>
<gene>
    <name evidence="11" type="ordered locus">Oter_2338</name>
</gene>
<feature type="active site" description="Charge relay system" evidence="7">
    <location>
        <position position="151"/>
    </location>
</feature>
<name>B1ZQL1_OPITP</name>
<feature type="active site" description="Charge relay system" evidence="7">
    <location>
        <position position="228"/>
    </location>
</feature>
<keyword evidence="3 9" id="KW-0732">Signal</keyword>
<dbReference type="KEGG" id="ote:Oter_2338"/>
<evidence type="ECO:0000256" key="3">
    <source>
        <dbReference type="ARBA" id="ARBA00022729"/>
    </source>
</evidence>
<dbReference type="SUPFAM" id="SSF50494">
    <property type="entry name" value="Trypsin-like serine proteases"/>
    <property type="match status" value="1"/>
</dbReference>
<keyword evidence="6" id="KW-0720">Serine protease</keyword>
<dbReference type="InterPro" id="IPR036034">
    <property type="entry name" value="PDZ_sf"/>
</dbReference>
<dbReference type="STRING" id="452637.Oter_2338"/>
<keyword evidence="12" id="KW-1185">Reference proteome</keyword>
<dbReference type="PRINTS" id="PR00834">
    <property type="entry name" value="PROTEASES2C"/>
</dbReference>
<evidence type="ECO:0000256" key="6">
    <source>
        <dbReference type="ARBA" id="ARBA00022825"/>
    </source>
</evidence>
<dbReference type="SMART" id="SM00228">
    <property type="entry name" value="PDZ"/>
    <property type="match status" value="2"/>
</dbReference>
<sequence>MKFRSLASLLSIAIASAVPFVAHGKEAKPDRKPPTLAIDPSPVTAGKSALVTSYADILEPAQKAVVSVYSMKIVRERMALNPFLRQFFGNEIPDQERERKEEGLGSGVIVSPDGYILTNNHVVEGADELKVLLADDREFIAKVIGADPKTDIAVIKIEGERLPVVTLADSDNIRVGDVVFAVGNPLAVGQTVTMGIVSAKGRSVGILDEVAGYESFIQTDAAINMGNSGGALVDAKGRLVGINSAILSPSRGNIGIGFAVPVNLAATVMHSLIETGTVSRGYLGVQSQTLAADEAEAFGLPRDTKGVTITDVTPDSAADKGGLKVGDVVLSVNDKPVAALRDLRIYIAQTAPGSKVKLKISRDGKPQVLDIVLGKLDEKPNELLTGVEVSALTPEARRRLRIPPRFDGLLVTSVDPESPYADRLAPDVLILQVDREDVSDIEAARRALTPGRHILIVYYRGSARVIGLTVE</sequence>
<feature type="domain" description="PDZ" evidence="10">
    <location>
        <begin position="272"/>
        <end position="364"/>
    </location>
</feature>
<evidence type="ECO:0000313" key="11">
    <source>
        <dbReference type="EMBL" id="ACB75620.1"/>
    </source>
</evidence>
<reference evidence="11 12" key="1">
    <citation type="journal article" date="2011" name="J. Bacteriol.">
        <title>Genome sequence of the verrucomicrobium Opitutus terrae PB90-1, an abundant inhabitant of rice paddy soil ecosystems.</title>
        <authorList>
            <person name="van Passel M.W."/>
            <person name="Kant R."/>
            <person name="Palva A."/>
            <person name="Copeland A."/>
            <person name="Lucas S."/>
            <person name="Lapidus A."/>
            <person name="Glavina del Rio T."/>
            <person name="Pitluck S."/>
            <person name="Goltsman E."/>
            <person name="Clum A."/>
            <person name="Sun H."/>
            <person name="Schmutz J."/>
            <person name="Larimer F.W."/>
            <person name="Land M.L."/>
            <person name="Hauser L."/>
            <person name="Kyrpides N."/>
            <person name="Mikhailova N."/>
            <person name="Richardson P.P."/>
            <person name="Janssen P.H."/>
            <person name="de Vos W.M."/>
            <person name="Smidt H."/>
        </authorList>
    </citation>
    <scope>NUCLEOTIDE SEQUENCE [LARGE SCALE GENOMIC DNA]</scope>
    <source>
        <strain evidence="12">DSM 11246 / JCM 15787 / PB90-1</strain>
    </source>
</reference>
<dbReference type="InterPro" id="IPR009003">
    <property type="entry name" value="Peptidase_S1_PA"/>
</dbReference>
<evidence type="ECO:0000256" key="2">
    <source>
        <dbReference type="ARBA" id="ARBA00022670"/>
    </source>
</evidence>
<dbReference type="OrthoDB" id="9758917at2"/>
<dbReference type="GO" id="GO:0032440">
    <property type="term" value="F:2-alkenal reductase [NAD(P)H] activity"/>
    <property type="evidence" value="ECO:0007669"/>
    <property type="project" value="UniProtKB-EC"/>
</dbReference>
<keyword evidence="5" id="KW-0378">Hydrolase</keyword>
<evidence type="ECO:0000256" key="8">
    <source>
        <dbReference type="PIRSR" id="PIRSR611782-2"/>
    </source>
</evidence>
<dbReference type="EC" id="1.3.1.74" evidence="11"/>
<dbReference type="SUPFAM" id="SSF50156">
    <property type="entry name" value="PDZ domain-like"/>
    <property type="match status" value="2"/>
</dbReference>
<dbReference type="RefSeq" id="WP_012375157.1">
    <property type="nucleotide sequence ID" value="NC_010571.1"/>
</dbReference>
<dbReference type="AlphaFoldDB" id="B1ZQL1"/>
<dbReference type="InterPro" id="IPR001478">
    <property type="entry name" value="PDZ"/>
</dbReference>
<dbReference type="Gene3D" id="2.40.10.120">
    <property type="match status" value="1"/>
</dbReference>
<evidence type="ECO:0000256" key="7">
    <source>
        <dbReference type="PIRSR" id="PIRSR611782-1"/>
    </source>
</evidence>
<evidence type="ECO:0000256" key="1">
    <source>
        <dbReference type="ARBA" id="ARBA00010541"/>
    </source>
</evidence>
<protein>
    <submittedName>
        <fullName evidence="11">Protease Do</fullName>
        <ecNumber evidence="11">1.3.1.74</ecNumber>
    </submittedName>
</protein>
<dbReference type="PANTHER" id="PTHR22939:SF129">
    <property type="entry name" value="SERINE PROTEASE HTRA2, MITOCHONDRIAL"/>
    <property type="match status" value="1"/>
</dbReference>
<evidence type="ECO:0000256" key="9">
    <source>
        <dbReference type="SAM" id="SignalP"/>
    </source>
</evidence>
<feature type="binding site" evidence="8">
    <location>
        <position position="121"/>
    </location>
    <ligand>
        <name>substrate</name>
    </ligand>
</feature>
<evidence type="ECO:0000313" key="12">
    <source>
        <dbReference type="Proteomes" id="UP000007013"/>
    </source>
</evidence>
<dbReference type="Proteomes" id="UP000007013">
    <property type="component" value="Chromosome"/>
</dbReference>
<accession>B1ZQL1</accession>
<dbReference type="NCBIfam" id="TIGR02037">
    <property type="entry name" value="degP_htrA_DO"/>
    <property type="match status" value="1"/>
</dbReference>
<dbReference type="eggNOG" id="COG0265">
    <property type="taxonomic scope" value="Bacteria"/>
</dbReference>
<dbReference type="InterPro" id="IPR001940">
    <property type="entry name" value="Peptidase_S1C"/>
</dbReference>
<dbReference type="InterPro" id="IPR011782">
    <property type="entry name" value="Pept_S1C_Do"/>
</dbReference>
<dbReference type="Gene3D" id="2.30.42.10">
    <property type="match status" value="2"/>
</dbReference>
<proteinExistence type="inferred from homology"/>
<feature type="active site" description="Charge relay system" evidence="7">
    <location>
        <position position="121"/>
    </location>
</feature>
<feature type="chain" id="PRO_5002774463" evidence="9">
    <location>
        <begin position="25"/>
        <end position="471"/>
    </location>
</feature>
<dbReference type="HOGENOM" id="CLU_020120_1_0_0"/>
<dbReference type="Pfam" id="PF13180">
    <property type="entry name" value="PDZ_2"/>
    <property type="match status" value="1"/>
</dbReference>
<organism evidence="11 12">
    <name type="scientific">Opitutus terrae (strain DSM 11246 / JCM 15787 / PB90-1)</name>
    <dbReference type="NCBI Taxonomy" id="452637"/>
    <lineage>
        <taxon>Bacteria</taxon>
        <taxon>Pseudomonadati</taxon>
        <taxon>Verrucomicrobiota</taxon>
        <taxon>Opitutia</taxon>
        <taxon>Opitutales</taxon>
        <taxon>Opitutaceae</taxon>
        <taxon>Opitutus</taxon>
    </lineage>
</organism>
<keyword evidence="11" id="KW-0560">Oxidoreductase</keyword>
<dbReference type="GO" id="GO:0004252">
    <property type="term" value="F:serine-type endopeptidase activity"/>
    <property type="evidence" value="ECO:0007669"/>
    <property type="project" value="InterPro"/>
</dbReference>
<dbReference type="Pfam" id="PF13365">
    <property type="entry name" value="Trypsin_2"/>
    <property type="match status" value="1"/>
</dbReference>
<dbReference type="EMBL" id="CP001032">
    <property type="protein sequence ID" value="ACB75620.1"/>
    <property type="molecule type" value="Genomic_DNA"/>
</dbReference>